<evidence type="ECO:0000313" key="1">
    <source>
        <dbReference type="EMBL" id="EEC05065.1"/>
    </source>
</evidence>
<dbReference type="EMBL" id="ABJB011094531">
    <property type="status" value="NOT_ANNOTATED_CDS"/>
    <property type="molecule type" value="Genomic_DNA"/>
</dbReference>
<dbReference type="InParanoid" id="B7PEP3"/>
<dbReference type="EMBL" id="DS696540">
    <property type="protein sequence ID" value="EEC05065.1"/>
    <property type="molecule type" value="Genomic_DNA"/>
</dbReference>
<reference evidence="1 3" key="1">
    <citation type="submission" date="2008-03" db="EMBL/GenBank/DDBJ databases">
        <title>Annotation of Ixodes scapularis.</title>
        <authorList>
            <consortium name="Ixodes scapularis Genome Project Consortium"/>
            <person name="Caler E."/>
            <person name="Hannick L.I."/>
            <person name="Bidwell S."/>
            <person name="Joardar V."/>
            <person name="Thiagarajan M."/>
            <person name="Amedeo P."/>
            <person name="Galinsky K.J."/>
            <person name="Schobel S."/>
            <person name="Inman J."/>
            <person name="Hostetler J."/>
            <person name="Miller J."/>
            <person name="Hammond M."/>
            <person name="Megy K."/>
            <person name="Lawson D."/>
            <person name="Kodira C."/>
            <person name="Sutton G."/>
            <person name="Meyer J."/>
            <person name="Hill C.A."/>
            <person name="Birren B."/>
            <person name="Nene V."/>
            <person name="Collins F."/>
            <person name="Alarcon-Chaidez F."/>
            <person name="Wikel S."/>
            <person name="Strausberg R."/>
        </authorList>
    </citation>
    <scope>NUCLEOTIDE SEQUENCE [LARGE SCALE GENOMIC DNA]</scope>
    <source>
        <strain evidence="3">Wikel</strain>
        <strain evidence="1">Wikel colony</strain>
    </source>
</reference>
<dbReference type="Proteomes" id="UP000001555">
    <property type="component" value="Unassembled WGS sequence"/>
</dbReference>
<evidence type="ECO:0000313" key="3">
    <source>
        <dbReference type="Proteomes" id="UP000001555"/>
    </source>
</evidence>
<dbReference type="AlphaFoldDB" id="B7PEP3"/>
<reference evidence="2" key="2">
    <citation type="submission" date="2020-05" db="UniProtKB">
        <authorList>
            <consortium name="EnsemblMetazoa"/>
        </authorList>
    </citation>
    <scope>IDENTIFICATION</scope>
    <source>
        <strain evidence="2">wikel</strain>
    </source>
</reference>
<organism>
    <name type="scientific">Ixodes scapularis</name>
    <name type="common">Black-legged tick</name>
    <name type="synonym">Deer tick</name>
    <dbReference type="NCBI Taxonomy" id="6945"/>
    <lineage>
        <taxon>Eukaryota</taxon>
        <taxon>Metazoa</taxon>
        <taxon>Ecdysozoa</taxon>
        <taxon>Arthropoda</taxon>
        <taxon>Chelicerata</taxon>
        <taxon>Arachnida</taxon>
        <taxon>Acari</taxon>
        <taxon>Parasitiformes</taxon>
        <taxon>Ixodida</taxon>
        <taxon>Ixodoidea</taxon>
        <taxon>Ixodidae</taxon>
        <taxon>Ixodinae</taxon>
        <taxon>Ixodes</taxon>
    </lineage>
</organism>
<dbReference type="PaxDb" id="6945-B7PEP3"/>
<name>B7PEP3_IXOSC</name>
<gene>
    <name evidence="1" type="ORF">IscW_ISCW004774</name>
</gene>
<dbReference type="EMBL" id="ABJB010772197">
    <property type="status" value="NOT_ANNOTATED_CDS"/>
    <property type="molecule type" value="Genomic_DNA"/>
</dbReference>
<protein>
    <submittedName>
        <fullName evidence="1 2">Uncharacterized protein</fullName>
    </submittedName>
</protein>
<dbReference type="VEuPathDB" id="VectorBase:ISCW004774"/>
<evidence type="ECO:0000313" key="2">
    <source>
        <dbReference type="EnsemblMetazoa" id="ISCW004774-PA"/>
    </source>
</evidence>
<dbReference type="EMBL" id="ABJB010420797">
    <property type="status" value="NOT_ANNOTATED_CDS"/>
    <property type="molecule type" value="Genomic_DNA"/>
</dbReference>
<dbReference type="EMBL" id="ABJB010408177">
    <property type="status" value="NOT_ANNOTATED_CDS"/>
    <property type="molecule type" value="Genomic_DNA"/>
</dbReference>
<dbReference type="VEuPathDB" id="VectorBase:ISCI004774"/>
<sequence length="234" mass="26718">MLLVKDWTELDEDVFVVERAEQVLRLKTIVVDNKTYEVSVYCVPEDSSGRNVIRGVDLRLDRDTIQAELQDNRNPPIVDFRQLGNTTAVLITKTWGDQRRPEPGQALHLVPWSFRGRTVSEIDTLAHDTWLPSWPEDVFCHIRGGLYFHGDRHDQSLFYQSRAKGKNCDVIEPQCLDDPTEHPDVIWCFSTRLARASDLLLPPCEQPDYRGGCFNLGNCATETANATHQRLGRA</sequence>
<dbReference type="EMBL" id="ABJB010856392">
    <property type="status" value="NOT_ANNOTATED_CDS"/>
    <property type="molecule type" value="Genomic_DNA"/>
</dbReference>
<proteinExistence type="predicted"/>
<dbReference type="HOGENOM" id="CLU_1186159_0_0_1"/>
<keyword evidence="3" id="KW-1185">Reference proteome</keyword>
<dbReference type="EnsemblMetazoa" id="ISCW004774-RA">
    <property type="protein sequence ID" value="ISCW004774-PA"/>
    <property type="gene ID" value="ISCW004774"/>
</dbReference>
<accession>B7PEP3</accession>
<dbReference type="EMBL" id="ABJB010547820">
    <property type="status" value="NOT_ANNOTATED_CDS"/>
    <property type="molecule type" value="Genomic_DNA"/>
</dbReference>